<proteinExistence type="predicted"/>
<feature type="compositionally biased region" description="Low complexity" evidence="1">
    <location>
        <begin position="119"/>
        <end position="137"/>
    </location>
</feature>
<evidence type="ECO:0000313" key="3">
    <source>
        <dbReference type="EMBL" id="CAE0462458.1"/>
    </source>
</evidence>
<feature type="compositionally biased region" description="Polar residues" evidence="1">
    <location>
        <begin position="153"/>
        <end position="164"/>
    </location>
</feature>
<feature type="transmembrane region" description="Helical" evidence="2">
    <location>
        <begin position="92"/>
        <end position="110"/>
    </location>
</feature>
<protein>
    <submittedName>
        <fullName evidence="3">Uncharacterized protein</fullName>
    </submittedName>
</protein>
<sequence>MKDIETECSDVTMDTADETEAQHDSISLGPTTPGAQMLSSWRKDSNEHHQFDSGGEEKEHCEYAGVAEEDPKRKPEEEAQSCERKRMTCRHWVLLMGVGYIICLFVRLTYEHTETRYTVTSTDTSPSPTSVPSASPSLQPSIDFSAVTPPPRRTNSSLRKSSADSLIPFPDAD</sequence>
<dbReference type="AlphaFoldDB" id="A0A7S3V7Z6"/>
<evidence type="ECO:0000256" key="1">
    <source>
        <dbReference type="SAM" id="MobiDB-lite"/>
    </source>
</evidence>
<keyword evidence="2" id="KW-0472">Membrane</keyword>
<feature type="compositionally biased region" description="Polar residues" evidence="1">
    <location>
        <begin position="24"/>
        <end position="39"/>
    </location>
</feature>
<feature type="compositionally biased region" description="Basic and acidic residues" evidence="1">
    <location>
        <begin position="69"/>
        <end position="82"/>
    </location>
</feature>
<keyword evidence="2" id="KW-1133">Transmembrane helix</keyword>
<reference evidence="3" key="1">
    <citation type="submission" date="2021-01" db="EMBL/GenBank/DDBJ databases">
        <authorList>
            <person name="Corre E."/>
            <person name="Pelletier E."/>
            <person name="Niang G."/>
            <person name="Scheremetjew M."/>
            <person name="Finn R."/>
            <person name="Kale V."/>
            <person name="Holt S."/>
            <person name="Cochrane G."/>
            <person name="Meng A."/>
            <person name="Brown T."/>
            <person name="Cohen L."/>
        </authorList>
    </citation>
    <scope>NUCLEOTIDE SEQUENCE</scope>
    <source>
        <strain evidence="3">MM31A-1</strain>
    </source>
</reference>
<dbReference type="EMBL" id="HBIO01009483">
    <property type="protein sequence ID" value="CAE0462458.1"/>
    <property type="molecule type" value="Transcribed_RNA"/>
</dbReference>
<organism evidence="3">
    <name type="scientific">Chaetoceros debilis</name>
    <dbReference type="NCBI Taxonomy" id="122233"/>
    <lineage>
        <taxon>Eukaryota</taxon>
        <taxon>Sar</taxon>
        <taxon>Stramenopiles</taxon>
        <taxon>Ochrophyta</taxon>
        <taxon>Bacillariophyta</taxon>
        <taxon>Coscinodiscophyceae</taxon>
        <taxon>Chaetocerotophycidae</taxon>
        <taxon>Chaetocerotales</taxon>
        <taxon>Chaetocerotaceae</taxon>
        <taxon>Chaetoceros</taxon>
    </lineage>
</organism>
<keyword evidence="2" id="KW-0812">Transmembrane</keyword>
<name>A0A7S3V7Z6_9STRA</name>
<feature type="compositionally biased region" description="Basic and acidic residues" evidence="1">
    <location>
        <begin position="41"/>
        <end position="62"/>
    </location>
</feature>
<feature type="region of interest" description="Disordered" evidence="1">
    <location>
        <begin position="1"/>
        <end position="82"/>
    </location>
</feature>
<accession>A0A7S3V7Z6</accession>
<gene>
    <name evidence="3" type="ORF">CDEB00056_LOCUS7299</name>
</gene>
<evidence type="ECO:0000256" key="2">
    <source>
        <dbReference type="SAM" id="Phobius"/>
    </source>
</evidence>
<feature type="region of interest" description="Disordered" evidence="1">
    <location>
        <begin position="119"/>
        <end position="173"/>
    </location>
</feature>